<evidence type="ECO:0000256" key="1">
    <source>
        <dbReference type="ARBA" id="ARBA00011073"/>
    </source>
</evidence>
<dbReference type="PANTHER" id="PTHR10795">
    <property type="entry name" value="PROPROTEIN CONVERTASE SUBTILISIN/KEXIN"/>
    <property type="match status" value="1"/>
</dbReference>
<proteinExistence type="inferred from homology"/>
<feature type="domain" description="Peptidase S8/S53" evidence="7">
    <location>
        <begin position="2"/>
        <end position="95"/>
    </location>
</feature>
<reference evidence="9" key="1">
    <citation type="journal article" date="2018" name="DNA Res.">
        <title>Multiple hybrid de novo genome assembly of finger millet, an orphan allotetraploid crop.</title>
        <authorList>
            <person name="Hatakeyama M."/>
            <person name="Aluri S."/>
            <person name="Balachadran M.T."/>
            <person name="Sivarajan S.R."/>
            <person name="Patrignani A."/>
            <person name="Gruter S."/>
            <person name="Poveda L."/>
            <person name="Shimizu-Inatsugi R."/>
            <person name="Baeten J."/>
            <person name="Francoijs K.J."/>
            <person name="Nataraja K.N."/>
            <person name="Reddy Y.A.N."/>
            <person name="Phadnis S."/>
            <person name="Ravikumar R.L."/>
            <person name="Schlapbach R."/>
            <person name="Sreeman S.M."/>
            <person name="Shimizu K.K."/>
        </authorList>
    </citation>
    <scope>NUCLEOTIDE SEQUENCE</scope>
</reference>
<name>A0AAV5FDG3_ELECO</name>
<organism evidence="9 10">
    <name type="scientific">Eleusine coracana subsp. coracana</name>
    <dbReference type="NCBI Taxonomy" id="191504"/>
    <lineage>
        <taxon>Eukaryota</taxon>
        <taxon>Viridiplantae</taxon>
        <taxon>Streptophyta</taxon>
        <taxon>Embryophyta</taxon>
        <taxon>Tracheophyta</taxon>
        <taxon>Spermatophyta</taxon>
        <taxon>Magnoliopsida</taxon>
        <taxon>Liliopsida</taxon>
        <taxon>Poales</taxon>
        <taxon>Poaceae</taxon>
        <taxon>PACMAD clade</taxon>
        <taxon>Chloridoideae</taxon>
        <taxon>Cynodonteae</taxon>
        <taxon>Eleusininae</taxon>
        <taxon>Eleusine</taxon>
    </lineage>
</organism>
<reference evidence="9" key="2">
    <citation type="submission" date="2021-12" db="EMBL/GenBank/DDBJ databases">
        <title>Resequencing data analysis of finger millet.</title>
        <authorList>
            <person name="Hatakeyama M."/>
            <person name="Aluri S."/>
            <person name="Balachadran M.T."/>
            <person name="Sivarajan S.R."/>
            <person name="Poveda L."/>
            <person name="Shimizu-Inatsugi R."/>
            <person name="Schlapbach R."/>
            <person name="Sreeman S.M."/>
            <person name="Shimizu K.K."/>
        </authorList>
    </citation>
    <scope>NUCLEOTIDE SEQUENCE</scope>
</reference>
<feature type="domain" description="Subtilisin-like protease fibronectin type-III" evidence="8">
    <location>
        <begin position="175"/>
        <end position="272"/>
    </location>
</feature>
<dbReference type="InterPro" id="IPR000209">
    <property type="entry name" value="Peptidase_S8/S53_dom"/>
</dbReference>
<evidence type="ECO:0000313" key="9">
    <source>
        <dbReference type="EMBL" id="GJN32839.1"/>
    </source>
</evidence>
<comment type="caution">
    <text evidence="6">Lacks conserved residue(s) required for the propagation of feature annotation.</text>
</comment>
<dbReference type="Proteomes" id="UP001054889">
    <property type="component" value="Unassembled WGS sequence"/>
</dbReference>
<evidence type="ECO:0000313" key="10">
    <source>
        <dbReference type="Proteomes" id="UP001054889"/>
    </source>
</evidence>
<evidence type="ECO:0000256" key="5">
    <source>
        <dbReference type="ARBA" id="ARBA00022825"/>
    </source>
</evidence>
<dbReference type="AlphaFoldDB" id="A0AAV5FDG3"/>
<dbReference type="InterPro" id="IPR023828">
    <property type="entry name" value="Peptidase_S8_Ser-AS"/>
</dbReference>
<evidence type="ECO:0000256" key="2">
    <source>
        <dbReference type="ARBA" id="ARBA00022670"/>
    </source>
</evidence>
<dbReference type="PROSITE" id="PS51892">
    <property type="entry name" value="SUBTILASE"/>
    <property type="match status" value="1"/>
</dbReference>
<dbReference type="Gene3D" id="3.40.50.200">
    <property type="entry name" value="Peptidase S8/S53 domain"/>
    <property type="match status" value="1"/>
</dbReference>
<dbReference type="InterPro" id="IPR036852">
    <property type="entry name" value="Peptidase_S8/S53_dom_sf"/>
</dbReference>
<dbReference type="EMBL" id="BQKI01000084">
    <property type="protein sequence ID" value="GJN32839.1"/>
    <property type="molecule type" value="Genomic_DNA"/>
</dbReference>
<sequence>MVTGFSSRGPNALVPELQKPDIIATGQNIVAAWSGWDVPLEKKKHNYRFESGTSMACPHVAGVAALIKKKHPSWTPAMIRSALMTTAATLDNTDRDIVDDGVTDNSGARIATPFAAGAGHVRPQLALDPGLVYDAGPRDYVDFLCSLNYSKEELRRFAPGMSSCPRVLPGVPAGLNYPSFVVIFDNDTNVRTLTRTVTLVSGKAETYNVTYVAPKLVKVTVTPTTLEFKKPSERKSYTVEFRSLAEGNNTTTSDFGYISWENKEHLVRSPVAFQWKT</sequence>
<evidence type="ECO:0000259" key="8">
    <source>
        <dbReference type="Pfam" id="PF17766"/>
    </source>
</evidence>
<dbReference type="Pfam" id="PF17766">
    <property type="entry name" value="fn3_6"/>
    <property type="match status" value="1"/>
</dbReference>
<evidence type="ECO:0000256" key="6">
    <source>
        <dbReference type="PROSITE-ProRule" id="PRU01240"/>
    </source>
</evidence>
<gene>
    <name evidence="9" type="primary">gb21376</name>
    <name evidence="9" type="ORF">PR202_gb21376</name>
</gene>
<protein>
    <submittedName>
        <fullName evidence="9">Uncharacterized protein</fullName>
    </submittedName>
</protein>
<comment type="caution">
    <text evidence="9">The sequence shown here is derived from an EMBL/GenBank/DDBJ whole genome shotgun (WGS) entry which is preliminary data.</text>
</comment>
<keyword evidence="5" id="KW-0720">Serine protease</keyword>
<dbReference type="Pfam" id="PF00082">
    <property type="entry name" value="Peptidase_S8"/>
    <property type="match status" value="1"/>
</dbReference>
<dbReference type="InterPro" id="IPR045051">
    <property type="entry name" value="SBT"/>
</dbReference>
<evidence type="ECO:0000259" key="7">
    <source>
        <dbReference type="Pfam" id="PF00082"/>
    </source>
</evidence>
<keyword evidence="4" id="KW-0378">Hydrolase</keyword>
<evidence type="ECO:0000256" key="3">
    <source>
        <dbReference type="ARBA" id="ARBA00022729"/>
    </source>
</evidence>
<accession>A0AAV5FDG3</accession>
<dbReference type="InterPro" id="IPR041469">
    <property type="entry name" value="Subtilisin-like_FN3"/>
</dbReference>
<keyword evidence="2" id="KW-0645">Protease</keyword>
<dbReference type="SUPFAM" id="SSF52743">
    <property type="entry name" value="Subtilisin-like"/>
    <property type="match status" value="1"/>
</dbReference>
<dbReference type="GO" id="GO:0004252">
    <property type="term" value="F:serine-type endopeptidase activity"/>
    <property type="evidence" value="ECO:0007669"/>
    <property type="project" value="InterPro"/>
</dbReference>
<dbReference type="PROSITE" id="PS00138">
    <property type="entry name" value="SUBTILASE_SER"/>
    <property type="match status" value="1"/>
</dbReference>
<dbReference type="Gene3D" id="2.60.40.2310">
    <property type="match status" value="1"/>
</dbReference>
<evidence type="ECO:0000256" key="4">
    <source>
        <dbReference type="ARBA" id="ARBA00022801"/>
    </source>
</evidence>
<keyword evidence="10" id="KW-1185">Reference proteome</keyword>
<comment type="similarity">
    <text evidence="1 6">Belongs to the peptidase S8 family.</text>
</comment>
<dbReference type="GO" id="GO:0006508">
    <property type="term" value="P:proteolysis"/>
    <property type="evidence" value="ECO:0007669"/>
    <property type="project" value="UniProtKB-KW"/>
</dbReference>
<keyword evidence="3" id="KW-0732">Signal</keyword>